<protein>
    <recommendedName>
        <fullName evidence="2">Lipocalin-like domain-containing protein</fullName>
    </recommendedName>
</protein>
<dbReference type="InterPro" id="IPR024311">
    <property type="entry name" value="Lipocalin-like"/>
</dbReference>
<evidence type="ECO:0000259" key="2">
    <source>
        <dbReference type="Pfam" id="PF13648"/>
    </source>
</evidence>
<feature type="chain" id="PRO_5046067527" description="Lipocalin-like domain-containing protein" evidence="1">
    <location>
        <begin position="23"/>
        <end position="143"/>
    </location>
</feature>
<dbReference type="PROSITE" id="PS51257">
    <property type="entry name" value="PROKAR_LIPOPROTEIN"/>
    <property type="match status" value="1"/>
</dbReference>
<feature type="signal peptide" evidence="1">
    <location>
        <begin position="1"/>
        <end position="22"/>
    </location>
</feature>
<evidence type="ECO:0000313" key="3">
    <source>
        <dbReference type="EMBL" id="GAA4052760.1"/>
    </source>
</evidence>
<feature type="domain" description="Lipocalin-like" evidence="2">
    <location>
        <begin position="42"/>
        <end position="124"/>
    </location>
</feature>
<accession>A0ABP7UTT4</accession>
<evidence type="ECO:0000313" key="4">
    <source>
        <dbReference type="Proteomes" id="UP001501469"/>
    </source>
</evidence>
<dbReference type="Pfam" id="PF13648">
    <property type="entry name" value="Lipocalin_4"/>
    <property type="match status" value="1"/>
</dbReference>
<organism evidence="3 4">
    <name type="scientific">Hymenobacter glaciei</name>
    <dbReference type="NCBI Taxonomy" id="877209"/>
    <lineage>
        <taxon>Bacteria</taxon>
        <taxon>Pseudomonadati</taxon>
        <taxon>Bacteroidota</taxon>
        <taxon>Cytophagia</taxon>
        <taxon>Cytophagales</taxon>
        <taxon>Hymenobacteraceae</taxon>
        <taxon>Hymenobacter</taxon>
    </lineage>
</organism>
<dbReference type="Proteomes" id="UP001501469">
    <property type="component" value="Unassembled WGS sequence"/>
</dbReference>
<comment type="caution">
    <text evidence="3">The sequence shown here is derived from an EMBL/GenBank/DDBJ whole genome shotgun (WGS) entry which is preliminary data.</text>
</comment>
<proteinExistence type="predicted"/>
<dbReference type="RefSeq" id="WP_345059064.1">
    <property type="nucleotide sequence ID" value="NZ_BAABDK010000033.1"/>
</dbReference>
<gene>
    <name evidence="3" type="ORF">GCM10022409_44590</name>
</gene>
<reference evidence="4" key="1">
    <citation type="journal article" date="2019" name="Int. J. Syst. Evol. Microbiol.">
        <title>The Global Catalogue of Microorganisms (GCM) 10K type strain sequencing project: providing services to taxonomists for standard genome sequencing and annotation.</title>
        <authorList>
            <consortium name="The Broad Institute Genomics Platform"/>
            <consortium name="The Broad Institute Genome Sequencing Center for Infectious Disease"/>
            <person name="Wu L."/>
            <person name="Ma J."/>
        </authorList>
    </citation>
    <scope>NUCLEOTIDE SEQUENCE [LARGE SCALE GENOMIC DNA]</scope>
    <source>
        <strain evidence="4">JCM 17225</strain>
    </source>
</reference>
<name>A0ABP7UTT4_9BACT</name>
<evidence type="ECO:0000256" key="1">
    <source>
        <dbReference type="SAM" id="SignalP"/>
    </source>
</evidence>
<dbReference type="EMBL" id="BAABDK010000033">
    <property type="protein sequence ID" value="GAA4052760.1"/>
    <property type="molecule type" value="Genomic_DNA"/>
</dbReference>
<sequence length="143" mass="15689">MNSFRFTLLALALTTISLGSCKKDSPAMPQPTTMTATQQLTTGSWRLDQVKEAGQVTGTGANIKDQYSLTFRSDGTYTQKILSDGSTYPGTWMLMTNNTVLHLTDNKGTSTDYTVANLSATELRYSFMNKNGATEERTFSAQM</sequence>
<keyword evidence="1" id="KW-0732">Signal</keyword>
<keyword evidence="4" id="KW-1185">Reference proteome</keyword>